<dbReference type="STRING" id="1121439.dsat_1775"/>
<dbReference type="PATRIC" id="fig|1121439.3.peg.160"/>
<accession>S7TGC5</accession>
<evidence type="ECO:0000313" key="2">
    <source>
        <dbReference type="EMBL" id="EPR36247.1"/>
    </source>
</evidence>
<protein>
    <submittedName>
        <fullName evidence="2">Uncharacterized protein</fullName>
    </submittedName>
</protein>
<sequence>MPHEITDHAGIMDSAAPQDAPGRADTQDTGWDTPATAHAPGREEARDKEKGGADLPRVKNLLLDPVDAPDGADHEAGEVERALHDKARKAKVAASYAPEDYAFEFPDGFSPDEALVTAFRDFAADEGIAPDLAGRLAAFQVRMVMTAQTDMAERCEEALRAEWGRDFGRNMREVKSALSYVDAHLPGFKDWVGTLGSWAGGSPEFVRFMHWLGRHVAEDRLMDGGGPAPRSEEMTTLEYITDAFKRAERGDY</sequence>
<name>S7TGC5_9BACT</name>
<reference evidence="2 3" key="1">
    <citation type="journal article" date="2013" name="Genome Announc.">
        <title>Draft genome sequences for three mercury-methylating, sulfate-reducing bacteria.</title>
        <authorList>
            <person name="Brown S.D."/>
            <person name="Hurt R.A.Jr."/>
            <person name="Gilmour C.C."/>
            <person name="Elias D.A."/>
        </authorList>
    </citation>
    <scope>NUCLEOTIDE SEQUENCE [LARGE SCALE GENOMIC DNA]</scope>
    <source>
        <strain evidence="2 3">DSM 16529</strain>
    </source>
</reference>
<dbReference type="OrthoDB" id="5458384at2"/>
<dbReference type="RefSeq" id="WP_020885661.1">
    <property type="nucleotide sequence ID" value="NZ_ATHI01000001.1"/>
</dbReference>
<feature type="region of interest" description="Disordered" evidence="1">
    <location>
        <begin position="1"/>
        <end position="73"/>
    </location>
</feature>
<comment type="caution">
    <text evidence="2">The sequence shown here is derived from an EMBL/GenBank/DDBJ whole genome shotgun (WGS) entry which is preliminary data.</text>
</comment>
<proteinExistence type="predicted"/>
<dbReference type="eggNOG" id="ENOG503189T">
    <property type="taxonomic scope" value="Bacteria"/>
</dbReference>
<evidence type="ECO:0000256" key="1">
    <source>
        <dbReference type="SAM" id="MobiDB-lite"/>
    </source>
</evidence>
<dbReference type="Proteomes" id="UP000014975">
    <property type="component" value="Unassembled WGS sequence"/>
</dbReference>
<keyword evidence="3" id="KW-1185">Reference proteome</keyword>
<feature type="compositionally biased region" description="Basic and acidic residues" evidence="1">
    <location>
        <begin position="40"/>
        <end position="52"/>
    </location>
</feature>
<evidence type="ECO:0000313" key="3">
    <source>
        <dbReference type="Proteomes" id="UP000014975"/>
    </source>
</evidence>
<dbReference type="AlphaFoldDB" id="S7TGC5"/>
<dbReference type="EMBL" id="ATHI01000001">
    <property type="protein sequence ID" value="EPR36247.1"/>
    <property type="molecule type" value="Genomic_DNA"/>
</dbReference>
<organism evidence="2 3">
    <name type="scientific">Alkalidesulfovibrio alkalitolerans DSM 16529</name>
    <dbReference type="NCBI Taxonomy" id="1121439"/>
    <lineage>
        <taxon>Bacteria</taxon>
        <taxon>Pseudomonadati</taxon>
        <taxon>Thermodesulfobacteriota</taxon>
        <taxon>Desulfovibrionia</taxon>
        <taxon>Desulfovibrionales</taxon>
        <taxon>Desulfovibrionaceae</taxon>
        <taxon>Alkalidesulfovibrio</taxon>
    </lineage>
</organism>
<gene>
    <name evidence="2" type="ORF">dsat_1775</name>
</gene>